<name>A0A6C0AM18_9ZZZZ</name>
<dbReference type="AlphaFoldDB" id="A0A6C0AM18"/>
<protein>
    <submittedName>
        <fullName evidence="1">Uncharacterized protein</fullName>
    </submittedName>
</protein>
<accession>A0A6C0AM18</accession>
<dbReference type="EMBL" id="MN740721">
    <property type="protein sequence ID" value="QHS80828.1"/>
    <property type="molecule type" value="Genomic_DNA"/>
</dbReference>
<reference evidence="1" key="1">
    <citation type="journal article" date="2020" name="Nature">
        <title>Giant virus diversity and host interactions through global metagenomics.</title>
        <authorList>
            <person name="Schulz F."/>
            <person name="Roux S."/>
            <person name="Paez-Espino D."/>
            <person name="Jungbluth S."/>
            <person name="Walsh D.A."/>
            <person name="Denef V.J."/>
            <person name="McMahon K.D."/>
            <person name="Konstantinidis K.T."/>
            <person name="Eloe-Fadrosh E.A."/>
            <person name="Kyrpides N.C."/>
            <person name="Woyke T."/>
        </authorList>
    </citation>
    <scope>NUCLEOTIDE SEQUENCE</scope>
    <source>
        <strain evidence="1">GVMAG-S-1091796-13</strain>
    </source>
</reference>
<proteinExistence type="predicted"/>
<sequence length="91" mass="11047">MNVNAKEFFPLNVIVENEIFDKLENDFVKNNDWLFNYEFQDSEKVKNVDLGKYYYGIKDDKEQQVLKKNKFEIKLETVREEITYADILRNK</sequence>
<evidence type="ECO:0000313" key="1">
    <source>
        <dbReference type="EMBL" id="QHS80828.1"/>
    </source>
</evidence>
<organism evidence="1">
    <name type="scientific">viral metagenome</name>
    <dbReference type="NCBI Taxonomy" id="1070528"/>
    <lineage>
        <taxon>unclassified sequences</taxon>
        <taxon>metagenomes</taxon>
        <taxon>organismal metagenomes</taxon>
    </lineage>
</organism>